<reference evidence="1" key="1">
    <citation type="submission" date="2021-01" db="EMBL/GenBank/DDBJ databases">
        <authorList>
            <person name="Corre E."/>
            <person name="Pelletier E."/>
            <person name="Niang G."/>
            <person name="Scheremetjew M."/>
            <person name="Finn R."/>
            <person name="Kale V."/>
            <person name="Holt S."/>
            <person name="Cochrane G."/>
            <person name="Meng A."/>
            <person name="Brown T."/>
            <person name="Cohen L."/>
        </authorList>
    </citation>
    <scope>NUCLEOTIDE SEQUENCE</scope>
</reference>
<proteinExistence type="predicted"/>
<gene>
    <name evidence="1" type="ORF">NSCI0253_LOCUS35949</name>
</gene>
<dbReference type="EMBL" id="HBFQ01050400">
    <property type="protein sequence ID" value="CAD8861594.1"/>
    <property type="molecule type" value="Transcribed_RNA"/>
</dbReference>
<evidence type="ECO:0000313" key="1">
    <source>
        <dbReference type="EMBL" id="CAD8861594.1"/>
    </source>
</evidence>
<organism evidence="1">
    <name type="scientific">Noctiluca scintillans</name>
    <name type="common">Sea sparkle</name>
    <name type="synonym">Red tide dinoflagellate</name>
    <dbReference type="NCBI Taxonomy" id="2966"/>
    <lineage>
        <taxon>Eukaryota</taxon>
        <taxon>Sar</taxon>
        <taxon>Alveolata</taxon>
        <taxon>Dinophyceae</taxon>
        <taxon>Noctilucales</taxon>
        <taxon>Noctilucaceae</taxon>
        <taxon>Noctiluca</taxon>
    </lineage>
</organism>
<accession>A0A7S1FEU5</accession>
<dbReference type="AlphaFoldDB" id="A0A7S1FEU5"/>
<sequence length="117" mass="13314">MLMNMCAAVENAMGGKDRTVPIDSLTEVPEDLFVALLSAAEEAKTRGQHNLTYSEELKVFPSGKHIVGHYHLVRSDRELVAKDIVRLSKRSRVKRFLTRRSQQLPSRFDESLSCDHF</sequence>
<protein>
    <submittedName>
        <fullName evidence="1">Uncharacterized protein</fullName>
    </submittedName>
</protein>
<name>A0A7S1FEU5_NOCSC</name>